<organism evidence="1 2">
    <name type="scientific">Halteria grandinella</name>
    <dbReference type="NCBI Taxonomy" id="5974"/>
    <lineage>
        <taxon>Eukaryota</taxon>
        <taxon>Sar</taxon>
        <taxon>Alveolata</taxon>
        <taxon>Ciliophora</taxon>
        <taxon>Intramacronucleata</taxon>
        <taxon>Spirotrichea</taxon>
        <taxon>Stichotrichia</taxon>
        <taxon>Sporadotrichida</taxon>
        <taxon>Halteriidae</taxon>
        <taxon>Halteria</taxon>
    </lineage>
</organism>
<sequence>MHHRPLAIELLKALHLIELTILLRISYRTRAEARVDDSKSCLSYSLVKERRRRVGADRGRTDDLRLAKPALSQLSYSPEMVSEWAQLELNQRPHAYQACALTT</sequence>
<accession>A0A8J8NAD6</accession>
<dbReference type="AntiFam" id="ANF00012">
    <property type="entry name" value="tRNA translation"/>
</dbReference>
<reference evidence="1" key="1">
    <citation type="submission" date="2019-06" db="EMBL/GenBank/DDBJ databases">
        <authorList>
            <person name="Zheng W."/>
        </authorList>
    </citation>
    <scope>NUCLEOTIDE SEQUENCE</scope>
    <source>
        <strain evidence="1">QDHG01</strain>
    </source>
</reference>
<dbReference type="AlphaFoldDB" id="A0A8J8NAD6"/>
<gene>
    <name evidence="1" type="ORF">FGO68_gene13475</name>
</gene>
<evidence type="ECO:0000313" key="2">
    <source>
        <dbReference type="Proteomes" id="UP000785679"/>
    </source>
</evidence>
<proteinExistence type="predicted"/>
<protein>
    <submittedName>
        <fullName evidence="1">Uncharacterized protein</fullName>
    </submittedName>
</protein>
<keyword evidence="2" id="KW-1185">Reference proteome</keyword>
<name>A0A8J8NAD6_HALGN</name>
<dbReference type="EMBL" id="RRYP01030021">
    <property type="protein sequence ID" value="TNV71296.1"/>
    <property type="molecule type" value="Genomic_DNA"/>
</dbReference>
<dbReference type="Proteomes" id="UP000785679">
    <property type="component" value="Unassembled WGS sequence"/>
</dbReference>
<evidence type="ECO:0000313" key="1">
    <source>
        <dbReference type="EMBL" id="TNV71296.1"/>
    </source>
</evidence>
<comment type="caution">
    <text evidence="1">The sequence shown here is derived from an EMBL/GenBank/DDBJ whole genome shotgun (WGS) entry which is preliminary data.</text>
</comment>